<sequence>MPGSFGWAGEVVCRRWSQLLPWILMIAMPGAVFGQSVHGRVTDAVDSAPLANVSVVLRGTSTGVATNQRGEFSLRLPVPGTHVLVFRHLGFQTQSRTVTVRFDERIRVDVELEPVVIGAEEVIVQARALAAADAARSVETLDTGELRADRGQTLGDALQHIAGVTTLSTGPSIDKPIVRGMHSERVVLVNNGVRQEGQQWGREHAPEVDPFAPVEVSILKGAAGVEYGAGAIGGVLRLTPLPLPDSTGVGGSLDLDAFSNNGQGAGSLLLEGARAVAGGLWSWRTQGSLRVAGASQTPDYVIGNTAFRENNLSVATTYRRGHWTVEATASRFDSELGIFSGAHVNTVEAWENIVERSRPAIDYNFSYDIDAPKQEVRHDLATLGVEHRMTNGYRVEAKYGIQRNLRREFDAHSPGGGPPSAPGVELTLMTHSVDASLRSPAIDAAGGALIWSAGLAGMNQGNENGRASYLIPNYRALSGGVFTRSTWSRDRWTVDAGARLDHQWSRSFPRDNGGTTFLNRTQSFWGGSGVFSVTSELDPAWEVSLAASTAWRPPGFSELYSDGVHHGSAQYEEGRADLGAERAWALDATLRHHGERTRLQLGVYETRVDDFINLVPSGQPKVTIRGVFPLFRYEQRDAILRGVDGWAEIDVAEPVTLGLTASIVRGTDRLSSEPLADMPSDRGSLFADLRVFHRPVARSLRTVRLRIDGHRVTRQTRYPENVDFAPPPAGYALLDVSLHSDWRVSGVPMSLQLATENVFDTRYRDYLDRMRYFTDASGRTVILRLHVKV</sequence>
<feature type="domain" description="TonB-dependent receptor-like beta-barrel" evidence="10">
    <location>
        <begin position="367"/>
        <end position="757"/>
    </location>
</feature>
<dbReference type="InterPro" id="IPR036942">
    <property type="entry name" value="Beta-barrel_TonB_sf"/>
</dbReference>
<dbReference type="RefSeq" id="WP_098074619.1">
    <property type="nucleotide sequence ID" value="NZ_PDEQ01000002.1"/>
</dbReference>
<evidence type="ECO:0008006" key="14">
    <source>
        <dbReference type="Google" id="ProtNLM"/>
    </source>
</evidence>
<dbReference type="OrthoDB" id="9795928at2"/>
<keyword evidence="6 8" id="KW-0472">Membrane</keyword>
<dbReference type="PANTHER" id="PTHR30069:SF40">
    <property type="entry name" value="TONB-DEPENDENT RECEPTOR NMB0964-RELATED"/>
    <property type="match status" value="1"/>
</dbReference>
<keyword evidence="5 9" id="KW-0798">TonB box</keyword>
<dbReference type="InterPro" id="IPR000531">
    <property type="entry name" value="Beta-barrel_TonB"/>
</dbReference>
<evidence type="ECO:0000259" key="11">
    <source>
        <dbReference type="Pfam" id="PF07715"/>
    </source>
</evidence>
<dbReference type="Gene3D" id="2.40.170.20">
    <property type="entry name" value="TonB-dependent receptor, beta-barrel domain"/>
    <property type="match status" value="1"/>
</dbReference>
<dbReference type="InterPro" id="IPR012910">
    <property type="entry name" value="Plug_dom"/>
</dbReference>
<dbReference type="GO" id="GO:0009279">
    <property type="term" value="C:cell outer membrane"/>
    <property type="evidence" value="ECO:0007669"/>
    <property type="project" value="UniProtKB-SubCell"/>
</dbReference>
<evidence type="ECO:0000256" key="5">
    <source>
        <dbReference type="ARBA" id="ARBA00023077"/>
    </source>
</evidence>
<dbReference type="Pfam" id="PF00593">
    <property type="entry name" value="TonB_dep_Rec_b-barrel"/>
    <property type="match status" value="1"/>
</dbReference>
<dbReference type="SUPFAM" id="SSF49464">
    <property type="entry name" value="Carboxypeptidase regulatory domain-like"/>
    <property type="match status" value="1"/>
</dbReference>
<evidence type="ECO:0000256" key="1">
    <source>
        <dbReference type="ARBA" id="ARBA00004571"/>
    </source>
</evidence>
<dbReference type="Gene3D" id="2.170.130.10">
    <property type="entry name" value="TonB-dependent receptor, plug domain"/>
    <property type="match status" value="1"/>
</dbReference>
<evidence type="ECO:0000256" key="9">
    <source>
        <dbReference type="RuleBase" id="RU003357"/>
    </source>
</evidence>
<evidence type="ECO:0000256" key="3">
    <source>
        <dbReference type="ARBA" id="ARBA00022452"/>
    </source>
</evidence>
<protein>
    <recommendedName>
        <fullName evidence="14">TonB-dependent receptor</fullName>
    </recommendedName>
</protein>
<keyword evidence="4 8" id="KW-0812">Transmembrane</keyword>
<evidence type="ECO:0000256" key="7">
    <source>
        <dbReference type="ARBA" id="ARBA00023237"/>
    </source>
</evidence>
<dbReference type="InterPro" id="IPR008969">
    <property type="entry name" value="CarboxyPept-like_regulatory"/>
</dbReference>
<name>A0A2A8D0N1_9BACT</name>
<keyword evidence="7 8" id="KW-0998">Cell outer membrane</keyword>
<dbReference type="EMBL" id="PDEQ01000002">
    <property type="protein sequence ID" value="PEN14440.1"/>
    <property type="molecule type" value="Genomic_DNA"/>
</dbReference>
<evidence type="ECO:0000256" key="8">
    <source>
        <dbReference type="PROSITE-ProRule" id="PRU01360"/>
    </source>
</evidence>
<gene>
    <name evidence="12" type="ORF">CRI94_05285</name>
</gene>
<dbReference type="GO" id="GO:0015344">
    <property type="term" value="F:siderophore uptake transmembrane transporter activity"/>
    <property type="evidence" value="ECO:0007669"/>
    <property type="project" value="TreeGrafter"/>
</dbReference>
<evidence type="ECO:0000256" key="4">
    <source>
        <dbReference type="ARBA" id="ARBA00022692"/>
    </source>
</evidence>
<keyword evidence="13" id="KW-1185">Reference proteome</keyword>
<evidence type="ECO:0000313" key="13">
    <source>
        <dbReference type="Proteomes" id="UP000220102"/>
    </source>
</evidence>
<dbReference type="Proteomes" id="UP000220102">
    <property type="component" value="Unassembled WGS sequence"/>
</dbReference>
<feature type="domain" description="TonB-dependent receptor plug" evidence="11">
    <location>
        <begin position="132"/>
        <end position="235"/>
    </location>
</feature>
<dbReference type="InterPro" id="IPR037066">
    <property type="entry name" value="Plug_dom_sf"/>
</dbReference>
<dbReference type="SUPFAM" id="SSF56935">
    <property type="entry name" value="Porins"/>
    <property type="match status" value="1"/>
</dbReference>
<evidence type="ECO:0000256" key="2">
    <source>
        <dbReference type="ARBA" id="ARBA00022448"/>
    </source>
</evidence>
<reference evidence="12 13" key="1">
    <citation type="submission" date="2017-10" db="EMBL/GenBank/DDBJ databases">
        <title>Draft genome of Longibacter Salinarum.</title>
        <authorList>
            <person name="Goh K.M."/>
            <person name="Shamsir M.S."/>
            <person name="Lim S.W."/>
        </authorList>
    </citation>
    <scope>NUCLEOTIDE SEQUENCE [LARGE SCALE GENOMIC DNA]</scope>
    <source>
        <strain evidence="12 13">KCTC 52045</strain>
    </source>
</reference>
<dbReference type="Gene3D" id="2.60.40.1120">
    <property type="entry name" value="Carboxypeptidase-like, regulatory domain"/>
    <property type="match status" value="1"/>
</dbReference>
<keyword evidence="2 8" id="KW-0813">Transport</keyword>
<dbReference type="PANTHER" id="PTHR30069">
    <property type="entry name" value="TONB-DEPENDENT OUTER MEMBRANE RECEPTOR"/>
    <property type="match status" value="1"/>
</dbReference>
<evidence type="ECO:0000259" key="10">
    <source>
        <dbReference type="Pfam" id="PF00593"/>
    </source>
</evidence>
<dbReference type="Pfam" id="PF13715">
    <property type="entry name" value="CarbopepD_reg_2"/>
    <property type="match status" value="1"/>
</dbReference>
<organism evidence="12 13">
    <name type="scientific">Longibacter salinarum</name>
    <dbReference type="NCBI Taxonomy" id="1850348"/>
    <lineage>
        <taxon>Bacteria</taxon>
        <taxon>Pseudomonadati</taxon>
        <taxon>Rhodothermota</taxon>
        <taxon>Rhodothermia</taxon>
        <taxon>Rhodothermales</taxon>
        <taxon>Salisaetaceae</taxon>
        <taxon>Longibacter</taxon>
    </lineage>
</organism>
<evidence type="ECO:0000256" key="6">
    <source>
        <dbReference type="ARBA" id="ARBA00023136"/>
    </source>
</evidence>
<keyword evidence="3 8" id="KW-1134">Transmembrane beta strand</keyword>
<proteinExistence type="inferred from homology"/>
<dbReference type="Pfam" id="PF07715">
    <property type="entry name" value="Plug"/>
    <property type="match status" value="1"/>
</dbReference>
<dbReference type="GO" id="GO:0044718">
    <property type="term" value="P:siderophore transmembrane transport"/>
    <property type="evidence" value="ECO:0007669"/>
    <property type="project" value="TreeGrafter"/>
</dbReference>
<comment type="caution">
    <text evidence="12">The sequence shown here is derived from an EMBL/GenBank/DDBJ whole genome shotgun (WGS) entry which is preliminary data.</text>
</comment>
<comment type="subcellular location">
    <subcellularLocation>
        <location evidence="1 8">Cell outer membrane</location>
        <topology evidence="1 8">Multi-pass membrane protein</topology>
    </subcellularLocation>
</comment>
<accession>A0A2A8D0N1</accession>
<dbReference type="PROSITE" id="PS52016">
    <property type="entry name" value="TONB_DEPENDENT_REC_3"/>
    <property type="match status" value="1"/>
</dbReference>
<comment type="similarity">
    <text evidence="8 9">Belongs to the TonB-dependent receptor family.</text>
</comment>
<evidence type="ECO:0000313" key="12">
    <source>
        <dbReference type="EMBL" id="PEN14440.1"/>
    </source>
</evidence>
<dbReference type="AlphaFoldDB" id="A0A2A8D0N1"/>
<dbReference type="InterPro" id="IPR039426">
    <property type="entry name" value="TonB-dep_rcpt-like"/>
</dbReference>